<dbReference type="PaxDb" id="6945-B7QJJ2"/>
<dbReference type="GO" id="GO:0016020">
    <property type="term" value="C:membrane"/>
    <property type="evidence" value="ECO:0007669"/>
    <property type="project" value="UniProtKB-SubCell"/>
</dbReference>
<sequence length="141" mass="15303">MWIVRDPETTTPTAAGGQRHAPRRGEVAFTGRAHALCSSHLSPDDSGEAPMEVLRRQLCFSRESSVDMGSDHSQRGGNFPLDMNMYATRKTLAQGMLDLALLSANACQLRRALSVPPGQRFFGASVAFLGLSIALQVRCRS</sequence>
<dbReference type="VEuPathDB" id="VectorBase:ISCP_012358"/>
<evidence type="ECO:0000256" key="4">
    <source>
        <dbReference type="ARBA" id="ARBA00022889"/>
    </source>
</evidence>
<organism>
    <name type="scientific">Ixodes scapularis</name>
    <name type="common">Black-legged tick</name>
    <name type="synonym">Deer tick</name>
    <dbReference type="NCBI Taxonomy" id="6945"/>
    <lineage>
        <taxon>Eukaryota</taxon>
        <taxon>Metazoa</taxon>
        <taxon>Ecdysozoa</taxon>
        <taxon>Arthropoda</taxon>
        <taxon>Chelicerata</taxon>
        <taxon>Arachnida</taxon>
        <taxon>Acari</taxon>
        <taxon>Parasitiformes</taxon>
        <taxon>Ixodida</taxon>
        <taxon>Ixodoidea</taxon>
        <taxon>Ixodidae</taxon>
        <taxon>Ixodinae</taxon>
        <taxon>Ixodes</taxon>
    </lineage>
</organism>
<dbReference type="EMBL" id="DS952746">
    <property type="protein sequence ID" value="EEC19014.1"/>
    <property type="molecule type" value="Genomic_DNA"/>
</dbReference>
<proteinExistence type="inferred from homology"/>
<dbReference type="Pfam" id="PF04923">
    <property type="entry name" value="Ninjurin"/>
    <property type="match status" value="1"/>
</dbReference>
<keyword evidence="4" id="KW-0130">Cell adhesion</keyword>
<gene>
    <name evidence="8" type="ORF">IscW_ISCW013791</name>
</gene>
<dbReference type="PANTHER" id="PTHR12316">
    <property type="entry name" value="NINJURIN-RELATED"/>
    <property type="match status" value="1"/>
</dbReference>
<evidence type="ECO:0000313" key="10">
    <source>
        <dbReference type="Proteomes" id="UP000001555"/>
    </source>
</evidence>
<evidence type="ECO:0000256" key="3">
    <source>
        <dbReference type="ARBA" id="ARBA00022692"/>
    </source>
</evidence>
<dbReference type="OrthoDB" id="6114058at2759"/>
<dbReference type="AlphaFoldDB" id="B7QJJ2"/>
<dbReference type="EMBL" id="ABJB010170368">
    <property type="status" value="NOT_ANNOTATED_CDS"/>
    <property type="molecule type" value="Genomic_DNA"/>
</dbReference>
<dbReference type="EnsemblMetazoa" id="ISCW013791-RA">
    <property type="protein sequence ID" value="ISCW013791-PA"/>
    <property type="gene ID" value="ISCW013791"/>
</dbReference>
<evidence type="ECO:0000256" key="7">
    <source>
        <dbReference type="SAM" id="MobiDB-lite"/>
    </source>
</evidence>
<reference evidence="8 10" key="1">
    <citation type="submission" date="2008-03" db="EMBL/GenBank/DDBJ databases">
        <title>Annotation of Ixodes scapularis.</title>
        <authorList>
            <consortium name="Ixodes scapularis Genome Project Consortium"/>
            <person name="Caler E."/>
            <person name="Hannick L.I."/>
            <person name="Bidwell S."/>
            <person name="Joardar V."/>
            <person name="Thiagarajan M."/>
            <person name="Amedeo P."/>
            <person name="Galinsky K.J."/>
            <person name="Schobel S."/>
            <person name="Inman J."/>
            <person name="Hostetler J."/>
            <person name="Miller J."/>
            <person name="Hammond M."/>
            <person name="Megy K."/>
            <person name="Lawson D."/>
            <person name="Kodira C."/>
            <person name="Sutton G."/>
            <person name="Meyer J."/>
            <person name="Hill C.A."/>
            <person name="Birren B."/>
            <person name="Nene V."/>
            <person name="Collins F."/>
            <person name="Alarcon-Chaidez F."/>
            <person name="Wikel S."/>
            <person name="Strausberg R."/>
        </authorList>
    </citation>
    <scope>NUCLEOTIDE SEQUENCE [LARGE SCALE GENOMIC DNA]</scope>
    <source>
        <strain evidence="10">Wikel</strain>
        <strain evidence="8">Wikel colony</strain>
    </source>
</reference>
<dbReference type="EMBL" id="ABJB010427988">
    <property type="status" value="NOT_ANNOTATED_CDS"/>
    <property type="molecule type" value="Genomic_DNA"/>
</dbReference>
<dbReference type="InterPro" id="IPR007007">
    <property type="entry name" value="Ninjurin"/>
</dbReference>
<evidence type="ECO:0000256" key="6">
    <source>
        <dbReference type="ARBA" id="ARBA00023136"/>
    </source>
</evidence>
<evidence type="ECO:0000256" key="2">
    <source>
        <dbReference type="ARBA" id="ARBA00008141"/>
    </source>
</evidence>
<dbReference type="VEuPathDB" id="VectorBase:ISCW013791"/>
<keyword evidence="3" id="KW-0812">Transmembrane</keyword>
<keyword evidence="10" id="KW-1185">Reference proteome</keyword>
<reference evidence="9" key="2">
    <citation type="submission" date="2020-05" db="UniProtKB">
        <authorList>
            <consortium name="EnsemblMetazoa"/>
        </authorList>
    </citation>
    <scope>IDENTIFICATION</scope>
    <source>
        <strain evidence="9">wikel</strain>
    </source>
</reference>
<dbReference type="PANTHER" id="PTHR12316:SF17">
    <property type="entry name" value="NINJURIN C, ISOFORM D"/>
    <property type="match status" value="1"/>
</dbReference>
<name>B7QJJ2_IXOSC</name>
<dbReference type="GO" id="GO:0007155">
    <property type="term" value="P:cell adhesion"/>
    <property type="evidence" value="ECO:0007669"/>
    <property type="project" value="UniProtKB-KW"/>
</dbReference>
<dbReference type="Proteomes" id="UP000001555">
    <property type="component" value="Unassembled WGS sequence"/>
</dbReference>
<keyword evidence="5" id="KW-1133">Transmembrane helix</keyword>
<comment type="subcellular location">
    <subcellularLocation>
        <location evidence="1">Membrane</location>
        <topology evidence="1">Multi-pass membrane protein</topology>
    </subcellularLocation>
</comment>
<dbReference type="VEuPathDB" id="VectorBase:ISCI013791"/>
<keyword evidence="6" id="KW-0472">Membrane</keyword>
<comment type="similarity">
    <text evidence="2">Belongs to the ninjurin family.</text>
</comment>
<evidence type="ECO:0000313" key="8">
    <source>
        <dbReference type="EMBL" id="EEC19014.1"/>
    </source>
</evidence>
<feature type="region of interest" description="Disordered" evidence="7">
    <location>
        <begin position="1"/>
        <end position="23"/>
    </location>
</feature>
<evidence type="ECO:0000256" key="5">
    <source>
        <dbReference type="ARBA" id="ARBA00022989"/>
    </source>
</evidence>
<evidence type="ECO:0000256" key="1">
    <source>
        <dbReference type="ARBA" id="ARBA00004141"/>
    </source>
</evidence>
<dbReference type="InParanoid" id="B7QJJ2"/>
<dbReference type="HOGENOM" id="CLU_1827454_0_0_1"/>
<protein>
    <submittedName>
        <fullName evidence="8 9">Uncharacterized protein</fullName>
    </submittedName>
</protein>
<accession>B7QJJ2</accession>
<evidence type="ECO:0000313" key="9">
    <source>
        <dbReference type="EnsemblMetazoa" id="ISCW013791-PA"/>
    </source>
</evidence>
<dbReference type="GO" id="GO:0042246">
    <property type="term" value="P:tissue regeneration"/>
    <property type="evidence" value="ECO:0007669"/>
    <property type="project" value="InterPro"/>
</dbReference>